<feature type="domain" description="Aminotransferase class V" evidence="6">
    <location>
        <begin position="160"/>
        <end position="279"/>
    </location>
</feature>
<dbReference type="Gene3D" id="6.20.440.10">
    <property type="match status" value="1"/>
</dbReference>
<gene>
    <name evidence="5" type="primary">gcvPB</name>
    <name evidence="8" type="ORF">BRCON_0670</name>
</gene>
<dbReference type="InterPro" id="IPR020581">
    <property type="entry name" value="GDC_P"/>
</dbReference>
<dbReference type="FunFam" id="3.40.640.10:FF:000224">
    <property type="entry name" value="Probable glycine dehydrogenase (decarboxylating) subunit 2"/>
    <property type="match status" value="1"/>
</dbReference>
<dbReference type="FunFam" id="3.90.1150.10:FF:000014">
    <property type="entry name" value="Probable glycine dehydrogenase (decarboxylating) subunit 2"/>
    <property type="match status" value="1"/>
</dbReference>
<evidence type="ECO:0000259" key="7">
    <source>
        <dbReference type="Pfam" id="PF21478"/>
    </source>
</evidence>
<protein>
    <recommendedName>
        <fullName evidence="5">Probable glycine dehydrogenase (decarboxylating) subunit 2</fullName>
        <ecNumber evidence="5">1.4.4.2</ecNumber>
    </recommendedName>
    <alternativeName>
        <fullName evidence="5">Glycine cleavage system P-protein subunit 2</fullName>
    </alternativeName>
    <alternativeName>
        <fullName evidence="5">Glycine decarboxylase subunit 2</fullName>
    </alternativeName>
    <alternativeName>
        <fullName evidence="5">Glycine dehydrogenase (aminomethyl-transferring) subunit 2</fullName>
    </alternativeName>
</protein>
<dbReference type="InterPro" id="IPR015424">
    <property type="entry name" value="PyrdxlP-dep_Trfase"/>
</dbReference>
<comment type="function">
    <text evidence="1 5">The glycine cleavage system catalyzes the degradation of glycine. The P protein binds the alpha-amino group of glycine through its pyridoxal phosphate cofactor; CO(2) is released and the remaining methylamine moiety is then transferred to the lipoamide cofactor of the H protein.</text>
</comment>
<feature type="domain" description="Glycine dehydrogenase C-terminal" evidence="7">
    <location>
        <begin position="353"/>
        <end position="452"/>
    </location>
</feature>
<name>A0A2Z4Y2K6_SUMC1</name>
<dbReference type="KEGG" id="schv:BRCON_0670"/>
<evidence type="ECO:0000256" key="3">
    <source>
        <dbReference type="ARBA" id="ARBA00023002"/>
    </source>
</evidence>
<dbReference type="InterPro" id="IPR015421">
    <property type="entry name" value="PyrdxlP-dep_Trfase_major"/>
</dbReference>
<dbReference type="Gene3D" id="3.40.640.10">
    <property type="entry name" value="Type I PLP-dependent aspartate aminotransferase-like (Major domain)"/>
    <property type="match status" value="1"/>
</dbReference>
<evidence type="ECO:0000256" key="2">
    <source>
        <dbReference type="ARBA" id="ARBA00022898"/>
    </source>
</evidence>
<dbReference type="Gene3D" id="3.90.1150.10">
    <property type="entry name" value="Aspartate Aminotransferase, domain 1"/>
    <property type="match status" value="1"/>
</dbReference>
<dbReference type="AlphaFoldDB" id="A0A2Z4Y2K6"/>
<dbReference type="InterPro" id="IPR000192">
    <property type="entry name" value="Aminotrans_V_dom"/>
</dbReference>
<evidence type="ECO:0000256" key="1">
    <source>
        <dbReference type="ARBA" id="ARBA00003788"/>
    </source>
</evidence>
<keyword evidence="3 5" id="KW-0560">Oxidoreductase</keyword>
<evidence type="ECO:0000313" key="9">
    <source>
        <dbReference type="Proteomes" id="UP000262583"/>
    </source>
</evidence>
<dbReference type="GO" id="GO:0016594">
    <property type="term" value="F:glycine binding"/>
    <property type="evidence" value="ECO:0007669"/>
    <property type="project" value="TreeGrafter"/>
</dbReference>
<reference evidence="8 9" key="1">
    <citation type="submission" date="2018-05" db="EMBL/GenBank/DDBJ databases">
        <title>A metagenomic window into the 2 km-deep terrestrial subsurface aquifer revealed taxonomically and functionally diverse microbial community comprising novel uncultured bacterial lineages.</title>
        <authorList>
            <person name="Kadnikov V.V."/>
            <person name="Mardanov A.V."/>
            <person name="Beletsky A.V."/>
            <person name="Banks D."/>
            <person name="Pimenov N.V."/>
            <person name="Frank Y.A."/>
            <person name="Karnachuk O.V."/>
            <person name="Ravin N.V."/>
        </authorList>
    </citation>
    <scope>NUCLEOTIDE SEQUENCE [LARGE SCALE GENOMIC DNA]</scope>
    <source>
        <strain evidence="8">BY</strain>
    </source>
</reference>
<comment type="catalytic activity">
    <reaction evidence="4 5">
        <text>N(6)-[(R)-lipoyl]-L-lysyl-[glycine-cleavage complex H protein] + glycine + H(+) = N(6)-[(R)-S(8)-aminomethyldihydrolipoyl]-L-lysyl-[glycine-cleavage complex H protein] + CO2</text>
        <dbReference type="Rhea" id="RHEA:24304"/>
        <dbReference type="Rhea" id="RHEA-COMP:10494"/>
        <dbReference type="Rhea" id="RHEA-COMP:10495"/>
        <dbReference type="ChEBI" id="CHEBI:15378"/>
        <dbReference type="ChEBI" id="CHEBI:16526"/>
        <dbReference type="ChEBI" id="CHEBI:57305"/>
        <dbReference type="ChEBI" id="CHEBI:83099"/>
        <dbReference type="ChEBI" id="CHEBI:83143"/>
        <dbReference type="EC" id="1.4.4.2"/>
    </reaction>
</comment>
<dbReference type="InterPro" id="IPR015422">
    <property type="entry name" value="PyrdxlP-dep_Trfase_small"/>
</dbReference>
<evidence type="ECO:0000259" key="6">
    <source>
        <dbReference type="Pfam" id="PF00266"/>
    </source>
</evidence>
<evidence type="ECO:0000256" key="4">
    <source>
        <dbReference type="ARBA" id="ARBA00049026"/>
    </source>
</evidence>
<proteinExistence type="inferred from homology"/>
<evidence type="ECO:0000256" key="5">
    <source>
        <dbReference type="HAMAP-Rule" id="MF_00713"/>
    </source>
</evidence>
<dbReference type="GO" id="GO:0019464">
    <property type="term" value="P:glycine decarboxylation via glycine cleavage system"/>
    <property type="evidence" value="ECO:0007669"/>
    <property type="project" value="UniProtKB-UniRule"/>
</dbReference>
<dbReference type="Pfam" id="PF00266">
    <property type="entry name" value="Aminotran_5"/>
    <property type="match status" value="1"/>
</dbReference>
<dbReference type="HAMAP" id="MF_00713">
    <property type="entry name" value="GcvPB"/>
    <property type="match status" value="1"/>
</dbReference>
<sequence>MCTVPSLFEQDAKGRIGADLPDEPSDTGEHLAQAIPAHLLRSGSLPIPELSEPAVVRHFTRLSSRVLGVDTTFYPLGSCTMKYNPKVNEVAASLEGFTHVHPAQPQSTVQGVLRICYELQEALGTLTGLPAVSLQPPAGAHGEFTALLMIRAYFEDRGESQRREVIIPDTAHGTNPASAARCGFVPVALKSSSRGRIDPKQLADLVGPQTACLMITNPNTLGLFEDQITEVAELVHQAGALIYMDGANFNALVARVRPADCGADLMHINLHKTFSVPHGGGGPGAGPICVREFLRPYLPTPRVEKTEERYCLTTNHPKSIGRVRSFLGNVLNVVRSYTYIRQLGVEGLRDVSGHAVLNANYLLALLHEAFEVPFGRRCMHEFVLSATRQKHNGVKAMDIAKKLLDYGFHPPTTYFPLIVPEALMVEPTETENQETLVAFAQAMLEIARLAEETPHEVTSAPRTTPVDRLDELAAARNPVLVWPQNPCEQT</sequence>
<dbReference type="SUPFAM" id="SSF53383">
    <property type="entry name" value="PLP-dependent transferases"/>
    <property type="match status" value="1"/>
</dbReference>
<dbReference type="PANTHER" id="PTHR11773:SF1">
    <property type="entry name" value="GLYCINE DEHYDROGENASE (DECARBOXYLATING), MITOCHONDRIAL"/>
    <property type="match status" value="1"/>
</dbReference>
<dbReference type="EC" id="1.4.4.2" evidence="5"/>
<dbReference type="EMBL" id="CP030759">
    <property type="protein sequence ID" value="AXA35447.1"/>
    <property type="molecule type" value="Genomic_DNA"/>
</dbReference>
<evidence type="ECO:0000313" key="8">
    <source>
        <dbReference type="EMBL" id="AXA35447.1"/>
    </source>
</evidence>
<keyword evidence="2 5" id="KW-0663">Pyridoxal phosphate</keyword>
<dbReference type="PANTHER" id="PTHR11773">
    <property type="entry name" value="GLYCINE DEHYDROGENASE, DECARBOXYLATING"/>
    <property type="match status" value="1"/>
</dbReference>
<dbReference type="Proteomes" id="UP000262583">
    <property type="component" value="Chromosome"/>
</dbReference>
<accession>A0A2Z4Y2K6</accession>
<feature type="modified residue" description="N6-(pyridoxal phosphate)lysine" evidence="5">
    <location>
        <position position="272"/>
    </location>
</feature>
<dbReference type="GO" id="GO:0005829">
    <property type="term" value="C:cytosol"/>
    <property type="evidence" value="ECO:0007669"/>
    <property type="project" value="TreeGrafter"/>
</dbReference>
<dbReference type="NCBIfam" id="NF003346">
    <property type="entry name" value="PRK04366.1"/>
    <property type="match status" value="1"/>
</dbReference>
<dbReference type="GO" id="GO:0030170">
    <property type="term" value="F:pyridoxal phosphate binding"/>
    <property type="evidence" value="ECO:0007669"/>
    <property type="project" value="TreeGrafter"/>
</dbReference>
<comment type="subunit">
    <text evidence="5">The glycine cleavage system is composed of four proteins: P, T, L and H. In this organism, the P 'protein' is a heterodimer of two subunits.</text>
</comment>
<dbReference type="GO" id="GO:0005960">
    <property type="term" value="C:glycine cleavage complex"/>
    <property type="evidence" value="ECO:0007669"/>
    <property type="project" value="TreeGrafter"/>
</dbReference>
<dbReference type="InterPro" id="IPR023012">
    <property type="entry name" value="GcvPB"/>
</dbReference>
<dbReference type="InterPro" id="IPR049316">
    <property type="entry name" value="GDC-P_C"/>
</dbReference>
<comment type="cofactor">
    <cofactor evidence="5">
        <name>pyridoxal 5'-phosphate</name>
        <dbReference type="ChEBI" id="CHEBI:597326"/>
    </cofactor>
</comment>
<comment type="similarity">
    <text evidence="5">Belongs to the GcvP family. C-terminal subunit subfamily.</text>
</comment>
<dbReference type="GO" id="GO:0004375">
    <property type="term" value="F:glycine dehydrogenase (decarboxylating) activity"/>
    <property type="evidence" value="ECO:0007669"/>
    <property type="project" value="UniProtKB-EC"/>
</dbReference>
<organism evidence="8 9">
    <name type="scientific">Sumerlaea chitinivorans</name>
    <dbReference type="NCBI Taxonomy" id="2250252"/>
    <lineage>
        <taxon>Bacteria</taxon>
        <taxon>Candidatus Sumerlaeota</taxon>
        <taxon>Candidatus Sumerlaeia</taxon>
        <taxon>Candidatus Sumerlaeales</taxon>
        <taxon>Candidatus Sumerlaeaceae</taxon>
        <taxon>Candidatus Sumerlaea</taxon>
    </lineage>
</organism>
<dbReference type="Pfam" id="PF21478">
    <property type="entry name" value="GcvP2_C"/>
    <property type="match status" value="1"/>
</dbReference>